<evidence type="ECO:0000256" key="1">
    <source>
        <dbReference type="ARBA" id="ARBA00004240"/>
    </source>
</evidence>
<dbReference type="InterPro" id="IPR002213">
    <property type="entry name" value="UDP_glucos_trans"/>
</dbReference>
<keyword evidence="3 11" id="KW-0328">Glycosyltransferase</keyword>
<sequence length="532" mass="60467">MSCVLDKTYLLFFWALSINVLKNENFCECSRILGVFPFSAKSHYMMYEPLLLELAKRGHNVTSINAFPQKQKIPNFTDITTVGYVPKLVEDLDFHKYNNLPRTIFVKLRFIAQGLNDTVKIYDVPDVIHILHSNETSPFDLVIIELFNNDLHLGLAEKLRCPFLSISPCALMPWANPRLANPDNPSYVPHTLSEFSTRMDFSQRFLNTITLIVSKLAYQYGYEQVSQQMAHKTFPGQDPLWQLAKRTSLILVNTHLSLHGARPLVPGVVEVGGIHVKPANSLPQELQSFIDGAEHGVIYFCMGSMLKATTIPDDKRDALVKVFSRLPQRVLWKWENDTMPGKSDNVKIVKWMPQRDILEHPNVKLFISHGGLLGTTEAVHCGVPIIGIPFYGDQAGNIEAVASHGAGLRLDYNDINEHNLYDKITQILNNPQYAENAKELSKRFRDRPQSPLETAVYWTEYVIRHKGAPHLRSAAVDLTWYQYLLLDVIAFLLLVAVTVSLLFYYTLKFLIKRLFAKSAPTNKTANKKVKKS</sequence>
<evidence type="ECO:0000256" key="6">
    <source>
        <dbReference type="ARBA" id="ARBA00022824"/>
    </source>
</evidence>
<evidence type="ECO:0000256" key="8">
    <source>
        <dbReference type="ARBA" id="ARBA00023136"/>
    </source>
</evidence>
<dbReference type="GO" id="GO:0005783">
    <property type="term" value="C:endoplasmic reticulum"/>
    <property type="evidence" value="ECO:0007669"/>
    <property type="project" value="UniProtKB-SubCell"/>
</dbReference>
<evidence type="ECO:0000256" key="4">
    <source>
        <dbReference type="ARBA" id="ARBA00022679"/>
    </source>
</evidence>
<dbReference type="OrthoDB" id="5835829at2759"/>
<evidence type="ECO:0000256" key="2">
    <source>
        <dbReference type="ARBA" id="ARBA00009995"/>
    </source>
</evidence>
<dbReference type="FunFam" id="3.40.50.2000:FF:000050">
    <property type="entry name" value="UDP-glucuronosyltransferase"/>
    <property type="match status" value="1"/>
</dbReference>
<keyword evidence="8 12" id="KW-0472">Membrane</keyword>
<keyword evidence="5 12" id="KW-0812">Transmembrane</keyword>
<dbReference type="EMBL" id="MH069653">
    <property type="protein sequence ID" value="QCI55998.1"/>
    <property type="molecule type" value="mRNA"/>
</dbReference>
<organism evidence="13">
    <name type="scientific">Nilaparvata lugens</name>
    <name type="common">Brown planthopper</name>
    <dbReference type="NCBI Taxonomy" id="108931"/>
    <lineage>
        <taxon>Eukaryota</taxon>
        <taxon>Metazoa</taxon>
        <taxon>Ecdysozoa</taxon>
        <taxon>Arthropoda</taxon>
        <taxon>Hexapoda</taxon>
        <taxon>Insecta</taxon>
        <taxon>Pterygota</taxon>
        <taxon>Neoptera</taxon>
        <taxon>Paraneoptera</taxon>
        <taxon>Hemiptera</taxon>
        <taxon>Auchenorrhyncha</taxon>
        <taxon>Fulgoroidea</taxon>
        <taxon>Delphacidae</taxon>
        <taxon>Delphacinae</taxon>
        <taxon>Nilaparvata</taxon>
    </lineage>
</organism>
<proteinExistence type="evidence at transcript level"/>
<evidence type="ECO:0000256" key="11">
    <source>
        <dbReference type="RuleBase" id="RU003718"/>
    </source>
</evidence>
<comment type="catalytic activity">
    <reaction evidence="12">
        <text>glucuronate acceptor + UDP-alpha-D-glucuronate = acceptor beta-D-glucuronoside + UDP + H(+)</text>
        <dbReference type="Rhea" id="RHEA:21032"/>
        <dbReference type="ChEBI" id="CHEBI:15378"/>
        <dbReference type="ChEBI" id="CHEBI:58052"/>
        <dbReference type="ChEBI" id="CHEBI:58223"/>
        <dbReference type="ChEBI" id="CHEBI:132367"/>
        <dbReference type="ChEBI" id="CHEBI:132368"/>
        <dbReference type="EC" id="2.4.1.17"/>
    </reaction>
</comment>
<evidence type="ECO:0000256" key="9">
    <source>
        <dbReference type="ARBA" id="ARBA00023180"/>
    </source>
</evidence>
<name>A0A6M2RIH0_NILLU</name>
<dbReference type="PANTHER" id="PTHR48043:SF114">
    <property type="entry name" value="IP04436P-RELATED"/>
    <property type="match status" value="1"/>
</dbReference>
<dbReference type="InterPro" id="IPR035595">
    <property type="entry name" value="UDP_glycos_trans_CS"/>
</dbReference>
<dbReference type="CDD" id="cd03784">
    <property type="entry name" value="GT1_Gtf-like"/>
    <property type="match status" value="1"/>
</dbReference>
<comment type="subcellular location">
    <subcellularLocation>
        <location evidence="10">Endomembrane system</location>
        <topology evidence="10">Single-pass type I membrane protein</topology>
    </subcellularLocation>
    <subcellularLocation>
        <location evidence="1">Endoplasmic reticulum</location>
    </subcellularLocation>
    <subcellularLocation>
        <location evidence="12">Membrane</location>
        <topology evidence="12">Single-pass membrane protein</topology>
    </subcellularLocation>
</comment>
<keyword evidence="4 11" id="KW-0808">Transferase</keyword>
<dbReference type="SUPFAM" id="SSF53756">
    <property type="entry name" value="UDP-Glycosyltransferase/glycogen phosphorylase"/>
    <property type="match status" value="1"/>
</dbReference>
<evidence type="ECO:0000256" key="5">
    <source>
        <dbReference type="ARBA" id="ARBA00022692"/>
    </source>
</evidence>
<comment type="similarity">
    <text evidence="2 11">Belongs to the UDP-glycosyltransferase family.</text>
</comment>
<dbReference type="InterPro" id="IPR050271">
    <property type="entry name" value="UDP-glycosyltransferase"/>
</dbReference>
<keyword evidence="6" id="KW-0256">Endoplasmic reticulum</keyword>
<keyword evidence="7 12" id="KW-1133">Transmembrane helix</keyword>
<dbReference type="GO" id="GO:0016020">
    <property type="term" value="C:membrane"/>
    <property type="evidence" value="ECO:0007669"/>
    <property type="project" value="UniProtKB-SubCell"/>
</dbReference>
<dbReference type="Gene3D" id="3.40.50.2000">
    <property type="entry name" value="Glycogen Phosphorylase B"/>
    <property type="match status" value="2"/>
</dbReference>
<evidence type="ECO:0000256" key="12">
    <source>
        <dbReference type="RuleBase" id="RU362059"/>
    </source>
</evidence>
<keyword evidence="9" id="KW-0325">Glycoprotein</keyword>
<dbReference type="AlphaFoldDB" id="A0A6M2RIH0"/>
<dbReference type="Pfam" id="PF00201">
    <property type="entry name" value="UDPGT"/>
    <property type="match status" value="1"/>
</dbReference>
<evidence type="ECO:0000313" key="13">
    <source>
        <dbReference type="EMBL" id="QCI55998.1"/>
    </source>
</evidence>
<dbReference type="EC" id="2.4.1.17" evidence="12"/>
<evidence type="ECO:0000256" key="3">
    <source>
        <dbReference type="ARBA" id="ARBA00022676"/>
    </source>
</evidence>
<dbReference type="GO" id="GO:0015020">
    <property type="term" value="F:glucuronosyltransferase activity"/>
    <property type="evidence" value="ECO:0007669"/>
    <property type="project" value="UniProtKB-EC"/>
</dbReference>
<reference evidence="13" key="1">
    <citation type="submission" date="2018-03" db="EMBL/GenBank/DDBJ databases">
        <title>mRNA of Nilaparvata lugens UDP-glucuronosyltransferase family 1 member A6-like.</title>
        <authorList>
            <person name="Han S."/>
            <person name="Xu Y."/>
            <person name="Yu X."/>
        </authorList>
    </citation>
    <scope>NUCLEOTIDE SEQUENCE</scope>
</reference>
<accession>A0A6M2RIH0</accession>
<dbReference type="PANTHER" id="PTHR48043">
    <property type="entry name" value="EG:EG0003.4 PROTEIN-RELATED"/>
    <property type="match status" value="1"/>
</dbReference>
<feature type="transmembrane region" description="Helical" evidence="12">
    <location>
        <begin position="480"/>
        <end position="507"/>
    </location>
</feature>
<evidence type="ECO:0000256" key="7">
    <source>
        <dbReference type="ARBA" id="ARBA00022989"/>
    </source>
</evidence>
<dbReference type="PROSITE" id="PS00375">
    <property type="entry name" value="UDPGT"/>
    <property type="match status" value="1"/>
</dbReference>
<evidence type="ECO:0000256" key="10">
    <source>
        <dbReference type="ARBA" id="ARBA00046288"/>
    </source>
</evidence>
<protein>
    <recommendedName>
        <fullName evidence="12">UDP-glucuronosyltransferase</fullName>
        <ecNumber evidence="12">2.4.1.17</ecNumber>
    </recommendedName>
</protein>